<dbReference type="Gene3D" id="3.90.180.10">
    <property type="entry name" value="Medium-chain alcohol dehydrogenases, catalytic domain"/>
    <property type="match status" value="1"/>
</dbReference>
<evidence type="ECO:0000313" key="3">
    <source>
        <dbReference type="Proteomes" id="UP000014629"/>
    </source>
</evidence>
<dbReference type="PATRIC" id="fig|1286094.4.peg.2276"/>
<dbReference type="SMART" id="SM00829">
    <property type="entry name" value="PKS_ER"/>
    <property type="match status" value="1"/>
</dbReference>
<dbReference type="InterPro" id="IPR013149">
    <property type="entry name" value="ADH-like_C"/>
</dbReference>
<dbReference type="InterPro" id="IPR011032">
    <property type="entry name" value="GroES-like_sf"/>
</dbReference>
<dbReference type="PANTHER" id="PTHR43482">
    <property type="entry name" value="PROTEIN AST1-RELATED"/>
    <property type="match status" value="1"/>
</dbReference>
<dbReference type="InterPro" id="IPR036291">
    <property type="entry name" value="NAD(P)-bd_dom_sf"/>
</dbReference>
<name>S4A1R3_9ACTN</name>
<dbReference type="AlphaFoldDB" id="S4A1R3"/>
<organism evidence="2 3">
    <name type="scientific">Streptomyces aurantiacus JA 4570</name>
    <dbReference type="NCBI Taxonomy" id="1286094"/>
    <lineage>
        <taxon>Bacteria</taxon>
        <taxon>Bacillati</taxon>
        <taxon>Actinomycetota</taxon>
        <taxon>Actinomycetes</taxon>
        <taxon>Kitasatosporales</taxon>
        <taxon>Streptomycetaceae</taxon>
        <taxon>Streptomyces</taxon>
        <taxon>Streptomyces aurantiacus group</taxon>
    </lineage>
</organism>
<reference evidence="2 3" key="1">
    <citation type="submission" date="2013-02" db="EMBL/GenBank/DDBJ databases">
        <title>Draft Genome Sequence of Streptomyces aurantiacus, Which Produces Setomimycin.</title>
        <authorList>
            <person name="Gruening B.A."/>
            <person name="Praeg A."/>
            <person name="Erxleben A."/>
            <person name="Guenther S."/>
            <person name="Mueller M."/>
        </authorList>
    </citation>
    <scope>NUCLEOTIDE SEQUENCE [LARGE SCALE GENOMIC DNA]</scope>
    <source>
        <strain evidence="2 3">JA 4570</strain>
    </source>
</reference>
<dbReference type="SUPFAM" id="SSF51735">
    <property type="entry name" value="NAD(P)-binding Rossmann-fold domains"/>
    <property type="match status" value="1"/>
</dbReference>
<dbReference type="EMBL" id="AOPZ01000079">
    <property type="protein sequence ID" value="EPH44630.1"/>
    <property type="molecule type" value="Genomic_DNA"/>
</dbReference>
<dbReference type="PANTHER" id="PTHR43482:SF1">
    <property type="entry name" value="PROTEIN AST1-RELATED"/>
    <property type="match status" value="1"/>
</dbReference>
<dbReference type="GO" id="GO:0016491">
    <property type="term" value="F:oxidoreductase activity"/>
    <property type="evidence" value="ECO:0007669"/>
    <property type="project" value="InterPro"/>
</dbReference>
<dbReference type="InterPro" id="IPR013154">
    <property type="entry name" value="ADH-like_N"/>
</dbReference>
<dbReference type="Proteomes" id="UP000014629">
    <property type="component" value="Unassembled WGS sequence"/>
</dbReference>
<sequence length="315" mass="31495">MEGDFVMRALLVDPAAPAGLRLGSAPDPEPAPHQALVRVTATSLNYGEVASLVPGAAPGTVLGWDAAGHVERAAADGSGPAAGTPVVTLGEAGGWAELRAVDTQFMGVVPEGADLGAISTIPVAGASALRALHRVGPLLGRRVLITGATGGVGRYAVQLARRAGAYVVAATGDPGARGELLRGLGAHAVVGDPAEADGPLDGVVDLVGGRQLVAAYEKLGAGGVLVSVGHSGGDDEHFPHGVLYGDQGRHDRAVVSFYLLGCGGLGRDLAWLAGEVAAGRLDAGEAWRGSWGDAGVAVEALRGRRLHGKAVLEVG</sequence>
<keyword evidence="3" id="KW-1185">Reference proteome</keyword>
<dbReference type="InterPro" id="IPR020843">
    <property type="entry name" value="ER"/>
</dbReference>
<evidence type="ECO:0000313" key="2">
    <source>
        <dbReference type="EMBL" id="EPH44630.1"/>
    </source>
</evidence>
<dbReference type="Pfam" id="PF08240">
    <property type="entry name" value="ADH_N"/>
    <property type="match status" value="1"/>
</dbReference>
<comment type="caution">
    <text evidence="2">The sequence shown here is derived from an EMBL/GenBank/DDBJ whole genome shotgun (WGS) entry which is preliminary data.</text>
</comment>
<dbReference type="CDD" id="cd08270">
    <property type="entry name" value="MDR4"/>
    <property type="match status" value="1"/>
</dbReference>
<dbReference type="Gene3D" id="3.40.50.720">
    <property type="entry name" value="NAD(P)-binding Rossmann-like Domain"/>
    <property type="match status" value="1"/>
</dbReference>
<accession>S4A1R3</accession>
<evidence type="ECO:0000259" key="1">
    <source>
        <dbReference type="SMART" id="SM00829"/>
    </source>
</evidence>
<dbReference type="Pfam" id="PF00107">
    <property type="entry name" value="ADH_zinc_N"/>
    <property type="match status" value="1"/>
</dbReference>
<protein>
    <submittedName>
        <fullName evidence="2">Putative Quinone oxidoreductase PIG3</fullName>
    </submittedName>
</protein>
<gene>
    <name evidence="2" type="ORF">STRAU_2300</name>
</gene>
<dbReference type="InterPro" id="IPR052585">
    <property type="entry name" value="Lipid_raft_assoc_Zn_ADH"/>
</dbReference>
<feature type="domain" description="Enoyl reductase (ER)" evidence="1">
    <location>
        <begin position="15"/>
        <end position="312"/>
    </location>
</feature>
<dbReference type="SUPFAM" id="SSF50129">
    <property type="entry name" value="GroES-like"/>
    <property type="match status" value="1"/>
</dbReference>
<proteinExistence type="predicted"/>